<organism evidence="1 2">
    <name type="scientific">Microthlaspi erraticum</name>
    <dbReference type="NCBI Taxonomy" id="1685480"/>
    <lineage>
        <taxon>Eukaryota</taxon>
        <taxon>Viridiplantae</taxon>
        <taxon>Streptophyta</taxon>
        <taxon>Embryophyta</taxon>
        <taxon>Tracheophyta</taxon>
        <taxon>Spermatophyta</taxon>
        <taxon>Magnoliopsida</taxon>
        <taxon>eudicotyledons</taxon>
        <taxon>Gunneridae</taxon>
        <taxon>Pentapetalae</taxon>
        <taxon>rosids</taxon>
        <taxon>malvids</taxon>
        <taxon>Brassicales</taxon>
        <taxon>Brassicaceae</taxon>
        <taxon>Coluteocarpeae</taxon>
        <taxon>Microthlaspi</taxon>
    </lineage>
</organism>
<dbReference type="EMBL" id="CACVBM020000455">
    <property type="protein sequence ID" value="CAA7019549.1"/>
    <property type="molecule type" value="Genomic_DNA"/>
</dbReference>
<proteinExistence type="predicted"/>
<sequence length="193" mass="21267">MNVTQPSSYYDEKEAAKTNICTTTSPFSYLDFTSSDSPGPCLDQQYLRSLLLAPQETQPPQFQKFINNNDISSFLLNVSSSSDSSFLGAHKPYIGSNIELTSAILAQEQCPPLVSLQQDQYQETCFEGNICGANQEDHHHALCQGAFGVVDSSSTSTIVGDQHQNQKHHMFLESDYSSFSSINEDLPSCFSIS</sequence>
<gene>
    <name evidence="1" type="ORF">MERR_LOCUS6784</name>
</gene>
<dbReference type="Proteomes" id="UP000467841">
    <property type="component" value="Unassembled WGS sequence"/>
</dbReference>
<accession>A0A6D2HY54</accession>
<evidence type="ECO:0000313" key="1">
    <source>
        <dbReference type="EMBL" id="CAA7019549.1"/>
    </source>
</evidence>
<keyword evidence="2" id="KW-1185">Reference proteome</keyword>
<evidence type="ECO:0000313" key="2">
    <source>
        <dbReference type="Proteomes" id="UP000467841"/>
    </source>
</evidence>
<protein>
    <submittedName>
        <fullName evidence="1">Uncharacterized protein</fullName>
    </submittedName>
</protein>
<comment type="caution">
    <text evidence="1">The sequence shown here is derived from an EMBL/GenBank/DDBJ whole genome shotgun (WGS) entry which is preliminary data.</text>
</comment>
<dbReference type="AlphaFoldDB" id="A0A6D2HY54"/>
<name>A0A6D2HY54_9BRAS</name>
<reference evidence="1" key="1">
    <citation type="submission" date="2020-01" db="EMBL/GenBank/DDBJ databases">
        <authorList>
            <person name="Mishra B."/>
        </authorList>
    </citation>
    <scope>NUCLEOTIDE SEQUENCE [LARGE SCALE GENOMIC DNA]</scope>
</reference>